<dbReference type="UniPathway" id="UPA00070">
    <property type="reaction ID" value="UER00946"/>
</dbReference>
<gene>
    <name evidence="16" type="ORF">HNR55_001928</name>
</gene>
<evidence type="ECO:0000256" key="4">
    <source>
        <dbReference type="ARBA" id="ARBA00005161"/>
    </source>
</evidence>
<evidence type="ECO:0000256" key="10">
    <source>
        <dbReference type="ARBA" id="ARBA00022975"/>
    </source>
</evidence>
<proteinExistence type="inferred from homology"/>
<evidence type="ECO:0000259" key="15">
    <source>
        <dbReference type="Pfam" id="PF01180"/>
    </source>
</evidence>
<evidence type="ECO:0000256" key="5">
    <source>
        <dbReference type="ARBA" id="ARBA00005359"/>
    </source>
</evidence>
<keyword evidence="11 16" id="KW-0560">Oxidoreductase</keyword>
<comment type="catalytic activity">
    <reaction evidence="13">
        <text>(S)-dihydroorotate + a quinone = orotate + a quinol</text>
        <dbReference type="Rhea" id="RHEA:30187"/>
        <dbReference type="ChEBI" id="CHEBI:24646"/>
        <dbReference type="ChEBI" id="CHEBI:30839"/>
        <dbReference type="ChEBI" id="CHEBI:30864"/>
        <dbReference type="ChEBI" id="CHEBI:132124"/>
        <dbReference type="EC" id="1.3.5.2"/>
    </reaction>
</comment>
<evidence type="ECO:0000256" key="12">
    <source>
        <dbReference type="ARBA" id="ARBA00023136"/>
    </source>
</evidence>
<dbReference type="EMBL" id="JACHIE010000007">
    <property type="protein sequence ID" value="MBB6457337.1"/>
    <property type="molecule type" value="Genomic_DNA"/>
</dbReference>
<evidence type="ECO:0000256" key="11">
    <source>
        <dbReference type="ARBA" id="ARBA00023002"/>
    </source>
</evidence>
<evidence type="ECO:0000256" key="8">
    <source>
        <dbReference type="ARBA" id="ARBA00022630"/>
    </source>
</evidence>
<name>A0A841QH20_9PROT</name>
<dbReference type="InterPro" id="IPR013785">
    <property type="entry name" value="Aldolase_TIM"/>
</dbReference>
<evidence type="ECO:0000256" key="9">
    <source>
        <dbReference type="ARBA" id="ARBA00022643"/>
    </source>
</evidence>
<evidence type="ECO:0000256" key="3">
    <source>
        <dbReference type="ARBA" id="ARBA00004370"/>
    </source>
</evidence>
<dbReference type="PROSITE" id="PS00911">
    <property type="entry name" value="DHODEHASE_1"/>
    <property type="match status" value="1"/>
</dbReference>
<dbReference type="GO" id="GO:0006207">
    <property type="term" value="P:'de novo' pyrimidine nucleobase biosynthetic process"/>
    <property type="evidence" value="ECO:0007669"/>
    <property type="project" value="UniProtKB-UniRule"/>
</dbReference>
<keyword evidence="12" id="KW-0472">Membrane</keyword>
<evidence type="ECO:0000313" key="16">
    <source>
        <dbReference type="EMBL" id="MBB6457337.1"/>
    </source>
</evidence>
<dbReference type="InterPro" id="IPR001295">
    <property type="entry name" value="Dihydroorotate_DH_CS"/>
</dbReference>
<dbReference type="GO" id="GO:0016020">
    <property type="term" value="C:membrane"/>
    <property type="evidence" value="ECO:0007669"/>
    <property type="project" value="UniProtKB-SubCell"/>
</dbReference>
<comment type="subcellular location">
    <subcellularLocation>
        <location evidence="3">Membrane</location>
    </subcellularLocation>
</comment>
<reference evidence="16 17" key="1">
    <citation type="submission" date="2020-08" db="EMBL/GenBank/DDBJ databases">
        <title>Genomic Encyclopedia of Type Strains, Phase IV (KMG-IV): sequencing the most valuable type-strain genomes for metagenomic binning, comparative biology and taxonomic classification.</title>
        <authorList>
            <person name="Goeker M."/>
        </authorList>
    </citation>
    <scope>NUCLEOTIDE SEQUENCE [LARGE SCALE GENOMIC DNA]</scope>
    <source>
        <strain evidence="16 17">DSM 4491</strain>
    </source>
</reference>
<evidence type="ECO:0000256" key="2">
    <source>
        <dbReference type="ARBA" id="ARBA00003125"/>
    </source>
</evidence>
<dbReference type="AlphaFoldDB" id="A0A841QH20"/>
<evidence type="ECO:0000256" key="7">
    <source>
        <dbReference type="ARBA" id="ARBA00018366"/>
    </source>
</evidence>
<keyword evidence="8" id="KW-0285">Flavoprotein</keyword>
<dbReference type="PANTHER" id="PTHR48109">
    <property type="entry name" value="DIHYDROOROTATE DEHYDROGENASE (QUINONE), MITOCHONDRIAL-RELATED"/>
    <property type="match status" value="1"/>
</dbReference>
<dbReference type="RefSeq" id="WP_166114499.1">
    <property type="nucleotide sequence ID" value="NZ_BAABDB010000032.1"/>
</dbReference>
<dbReference type="Proteomes" id="UP000578000">
    <property type="component" value="Unassembled WGS sequence"/>
</dbReference>
<keyword evidence="9" id="KW-0288">FMN</keyword>
<dbReference type="InterPro" id="IPR005720">
    <property type="entry name" value="Dihydroorotate_DH_cat"/>
</dbReference>
<feature type="domain" description="Dihydroorotate dehydrogenase catalytic" evidence="15">
    <location>
        <begin position="45"/>
        <end position="341"/>
    </location>
</feature>
<evidence type="ECO:0000313" key="17">
    <source>
        <dbReference type="Proteomes" id="UP000578000"/>
    </source>
</evidence>
<accession>A0A841QH20</accession>
<evidence type="ECO:0000256" key="6">
    <source>
        <dbReference type="ARBA" id="ARBA00012791"/>
    </source>
</evidence>
<comment type="similarity">
    <text evidence="5">Belongs to the dihydroorotate dehydrogenase family. Type 2 subfamily.</text>
</comment>
<dbReference type="CDD" id="cd04738">
    <property type="entry name" value="DHOD_2_like"/>
    <property type="match status" value="1"/>
</dbReference>
<comment type="pathway">
    <text evidence="4">Pyrimidine metabolism; UMP biosynthesis via de novo pathway; orotate from (S)-dihydroorotate (quinone route): step 1/1.</text>
</comment>
<keyword evidence="17" id="KW-1185">Reference proteome</keyword>
<dbReference type="GO" id="GO:0005737">
    <property type="term" value="C:cytoplasm"/>
    <property type="evidence" value="ECO:0007669"/>
    <property type="project" value="InterPro"/>
</dbReference>
<comment type="caution">
    <text evidence="16">The sequence shown here is derived from an EMBL/GenBank/DDBJ whole genome shotgun (WGS) entry which is preliminary data.</text>
</comment>
<comment type="function">
    <text evidence="2">Catalyzes the conversion of dihydroorotate to orotate with quinone as electron acceptor.</text>
</comment>
<sequence>MSVLASLSLPFVRKLDPEKAHELAIDALTLGISVPFKRPEDDPALATRALGLRFSNPIGIAAGFDKNARVLRPLARLGFGFVEAGTVTPRPQPGNPKPRLFRLEEDRAVINRMGFNNQGIDRFAVRLARLTRPLPSGRAGGAGVPVGANIGINKTGADPERDYPALVARVKPYVNYIVLNVSSPNTPGLRGLQDAAKLKGILDAIAARHPERPPLLVKLAPDLEDDAIAPIVEAAIQGGVQGLIINNTTLARPDSLRSPHKGESGGLSGRPLAARSTQMLRLVANIAAGRLALVSCGGIESGQDILDRIRLGADLVQVYTAFAYEGPALIARLKREMLQIMRAQGIEALDDVRGVDL</sequence>
<evidence type="ECO:0000256" key="1">
    <source>
        <dbReference type="ARBA" id="ARBA00001917"/>
    </source>
</evidence>
<dbReference type="EC" id="1.3.5.2" evidence="6 14"/>
<dbReference type="InterPro" id="IPR005719">
    <property type="entry name" value="Dihydroorotate_DH_2"/>
</dbReference>
<dbReference type="SUPFAM" id="SSF51395">
    <property type="entry name" value="FMN-linked oxidoreductases"/>
    <property type="match status" value="1"/>
</dbReference>
<dbReference type="InterPro" id="IPR050074">
    <property type="entry name" value="DHO_dehydrogenase"/>
</dbReference>
<evidence type="ECO:0000256" key="13">
    <source>
        <dbReference type="ARBA" id="ARBA00048639"/>
    </source>
</evidence>
<dbReference type="Pfam" id="PF01180">
    <property type="entry name" value="DHO_dh"/>
    <property type="match status" value="1"/>
</dbReference>
<dbReference type="NCBIfam" id="TIGR01036">
    <property type="entry name" value="pyrD_sub2"/>
    <property type="match status" value="1"/>
</dbReference>
<dbReference type="GO" id="GO:0106430">
    <property type="term" value="F:dihydroorotate dehydrogenase (quinone) activity"/>
    <property type="evidence" value="ECO:0007669"/>
    <property type="project" value="UniProtKB-EC"/>
</dbReference>
<dbReference type="GO" id="GO:0044205">
    <property type="term" value="P:'de novo' UMP biosynthetic process"/>
    <property type="evidence" value="ECO:0007669"/>
    <property type="project" value="UniProtKB-UniPathway"/>
</dbReference>
<protein>
    <recommendedName>
        <fullName evidence="7 14">Dihydroorotate dehydrogenase (quinone)</fullName>
        <ecNumber evidence="6 14">1.3.5.2</ecNumber>
    </recommendedName>
</protein>
<dbReference type="NCBIfam" id="NF003645">
    <property type="entry name" value="PRK05286.1-2"/>
    <property type="match status" value="1"/>
</dbReference>
<keyword evidence="10" id="KW-0665">Pyrimidine biosynthesis</keyword>
<comment type="cofactor">
    <cofactor evidence="1">
        <name>FMN</name>
        <dbReference type="ChEBI" id="CHEBI:58210"/>
    </cofactor>
</comment>
<dbReference type="PANTHER" id="PTHR48109:SF4">
    <property type="entry name" value="DIHYDROOROTATE DEHYDROGENASE (QUINONE), MITOCHONDRIAL"/>
    <property type="match status" value="1"/>
</dbReference>
<dbReference type="Gene3D" id="3.20.20.70">
    <property type="entry name" value="Aldolase class I"/>
    <property type="match status" value="1"/>
</dbReference>
<organism evidence="16 17">
    <name type="scientific">Acetobacter lovaniensis</name>
    <dbReference type="NCBI Taxonomy" id="104100"/>
    <lineage>
        <taxon>Bacteria</taxon>
        <taxon>Pseudomonadati</taxon>
        <taxon>Pseudomonadota</taxon>
        <taxon>Alphaproteobacteria</taxon>
        <taxon>Acetobacterales</taxon>
        <taxon>Acetobacteraceae</taxon>
        <taxon>Acetobacter</taxon>
    </lineage>
</organism>
<dbReference type="NCBIfam" id="NF003652">
    <property type="entry name" value="PRK05286.2-5"/>
    <property type="match status" value="1"/>
</dbReference>
<evidence type="ECO:0000256" key="14">
    <source>
        <dbReference type="NCBIfam" id="TIGR01036"/>
    </source>
</evidence>